<name>A0ABN8S4M4_9CNID</name>
<feature type="compositionally biased region" description="Polar residues" evidence="1">
    <location>
        <begin position="317"/>
        <end position="333"/>
    </location>
</feature>
<protein>
    <submittedName>
        <fullName evidence="2">Uncharacterized protein</fullName>
    </submittedName>
</protein>
<organism evidence="2 3">
    <name type="scientific">Porites lobata</name>
    <dbReference type="NCBI Taxonomy" id="104759"/>
    <lineage>
        <taxon>Eukaryota</taxon>
        <taxon>Metazoa</taxon>
        <taxon>Cnidaria</taxon>
        <taxon>Anthozoa</taxon>
        <taxon>Hexacorallia</taxon>
        <taxon>Scleractinia</taxon>
        <taxon>Fungiina</taxon>
        <taxon>Poritidae</taxon>
        <taxon>Porites</taxon>
    </lineage>
</organism>
<evidence type="ECO:0000313" key="3">
    <source>
        <dbReference type="Proteomes" id="UP001159405"/>
    </source>
</evidence>
<gene>
    <name evidence="2" type="ORF">PLOB_00035247</name>
</gene>
<dbReference type="EMBL" id="CALNXK010000494">
    <property type="protein sequence ID" value="CAH3186652.1"/>
    <property type="molecule type" value="Genomic_DNA"/>
</dbReference>
<comment type="caution">
    <text evidence="2">The sequence shown here is derived from an EMBL/GenBank/DDBJ whole genome shotgun (WGS) entry which is preliminary data.</text>
</comment>
<sequence length="333" mass="38514">MEILGEIQNDFLQKMLSIASTGKCSALVFLEKEEGKFSIPVVHLQEAREKEIIQYQWTDEILRHSQRSTEYGHGREIFFDLEKIEKEMAVRFLAGKSYLSTREGLQEFHFAGELFHTCGDILDDLQELIPQQPLTDVFRNSLSHQYEQSLKNVQDLLEHVEIVLCLLKRHRVGKPKDPLTEFTDKWVRGPRPFPKDLLPQPHSAIQLTHVVALYEFLEDMLAESAAKRVHDRYRVPIPEEIANEMTKGTPTSGATESHRSVLNAIAVALKRFIYRYLSSEEMKPEPAESLKECMQERSLWPIDAFKVLEEEKHVPRNPNSQDQRSQCFKTPSA</sequence>
<keyword evidence="3" id="KW-1185">Reference proteome</keyword>
<dbReference type="InterPro" id="IPR031248">
    <property type="entry name" value="RNF213"/>
</dbReference>
<proteinExistence type="predicted"/>
<reference evidence="2 3" key="1">
    <citation type="submission" date="2022-05" db="EMBL/GenBank/DDBJ databases">
        <authorList>
            <consortium name="Genoscope - CEA"/>
            <person name="William W."/>
        </authorList>
    </citation>
    <scope>NUCLEOTIDE SEQUENCE [LARGE SCALE GENOMIC DNA]</scope>
</reference>
<accession>A0ABN8S4M4</accession>
<dbReference type="PANTHER" id="PTHR22605:SF1">
    <property type="entry name" value="RZ-TYPE DOMAIN-CONTAINING PROTEIN"/>
    <property type="match status" value="1"/>
</dbReference>
<feature type="region of interest" description="Disordered" evidence="1">
    <location>
        <begin position="311"/>
        <end position="333"/>
    </location>
</feature>
<dbReference type="Proteomes" id="UP001159405">
    <property type="component" value="Unassembled WGS sequence"/>
</dbReference>
<evidence type="ECO:0000256" key="1">
    <source>
        <dbReference type="SAM" id="MobiDB-lite"/>
    </source>
</evidence>
<evidence type="ECO:0000313" key="2">
    <source>
        <dbReference type="EMBL" id="CAH3186652.1"/>
    </source>
</evidence>
<dbReference type="PANTHER" id="PTHR22605">
    <property type="entry name" value="RZ-TYPE DOMAIN-CONTAINING PROTEIN"/>
    <property type="match status" value="1"/>
</dbReference>